<evidence type="ECO:0000259" key="1">
    <source>
        <dbReference type="Pfam" id="PF21722"/>
    </source>
</evidence>
<dbReference type="InterPro" id="IPR049304">
    <property type="entry name" value="Gly_rich_dom"/>
</dbReference>
<sequence>MARGIYVKKNGTWGLGAPSVKVDGTYTPVKAAWTKKNGSWQQVWPPNVTAKILVVGGGGGGGIGYGMEGGGGGGAGGVLYRENIILSAISGTSYNVIVGAGGGANTSGQNSFFGQGTAPTPVPGVSTPVYAGTYPVYNWFLNTYGVWTSPDMVNPVGVWQYVTYYTSIPTSQNYTVRCSADNQIHVSINGGEVVSNYDWASFDDATVSIPAGTATITISALNLDGGSPGLFAAAIYAPGGSVIWSTRSTEPVAPATDWMLAIGGGNGGWGTPEQTAGSGGSGGGGCGYVNTHSGGNGTPGQGNPGGTGIWQGFGAAGGGGGGGYSGAGAQGDNRGGDGGSGISLLGVTVGGGGGGGYGDQASGANYGPGGSGGAGGGGAGNGGNGVDGTGGGGGGSLHRAATNAGNGGSGTVVVQYPANTPVFSGGAISNSNGLITHIFASPGSSALTV</sequence>
<accession>A0A6J5L362</accession>
<name>A0A6J5L362_9CAUD</name>
<organism evidence="2">
    <name type="scientific">uncultured Caudovirales phage</name>
    <dbReference type="NCBI Taxonomy" id="2100421"/>
    <lineage>
        <taxon>Viruses</taxon>
        <taxon>Duplodnaviria</taxon>
        <taxon>Heunggongvirae</taxon>
        <taxon>Uroviricota</taxon>
        <taxon>Caudoviricetes</taxon>
        <taxon>Peduoviridae</taxon>
        <taxon>Maltschvirus</taxon>
        <taxon>Maltschvirus maltsch</taxon>
    </lineage>
</organism>
<dbReference type="Pfam" id="PF21722">
    <property type="entry name" value="Gly_rich_2"/>
    <property type="match status" value="1"/>
</dbReference>
<proteinExistence type="predicted"/>
<protein>
    <recommendedName>
        <fullName evidence="1">Glycine-rich domain-containing protein</fullName>
    </recommendedName>
</protein>
<dbReference type="EMBL" id="LR796233">
    <property type="protein sequence ID" value="CAB4128974.1"/>
    <property type="molecule type" value="Genomic_DNA"/>
</dbReference>
<feature type="domain" description="Glycine-rich" evidence="1">
    <location>
        <begin position="43"/>
        <end position="118"/>
    </location>
</feature>
<gene>
    <name evidence="2" type="ORF">UFOVP112_116</name>
</gene>
<evidence type="ECO:0000313" key="2">
    <source>
        <dbReference type="EMBL" id="CAB4128974.1"/>
    </source>
</evidence>
<reference evidence="2" key="1">
    <citation type="submission" date="2020-04" db="EMBL/GenBank/DDBJ databases">
        <authorList>
            <person name="Chiriac C."/>
            <person name="Salcher M."/>
            <person name="Ghai R."/>
            <person name="Kavagutti S V."/>
        </authorList>
    </citation>
    <scope>NUCLEOTIDE SEQUENCE</scope>
</reference>